<accession>A0ABQ9JI71</accession>
<dbReference type="Proteomes" id="UP001162164">
    <property type="component" value="Unassembled WGS sequence"/>
</dbReference>
<evidence type="ECO:0000313" key="1">
    <source>
        <dbReference type="EMBL" id="KAJ8977225.1"/>
    </source>
</evidence>
<gene>
    <name evidence="1" type="ORF">NQ317_002478</name>
</gene>
<proteinExistence type="predicted"/>
<reference evidence="1" key="1">
    <citation type="journal article" date="2023" name="Insect Mol. Biol.">
        <title>Genome sequencing provides insights into the evolution of gene families encoding plant cell wall-degrading enzymes in longhorned beetles.</title>
        <authorList>
            <person name="Shin N.R."/>
            <person name="Okamura Y."/>
            <person name="Kirsch R."/>
            <person name="Pauchet Y."/>
        </authorList>
    </citation>
    <scope>NUCLEOTIDE SEQUENCE</scope>
    <source>
        <strain evidence="1">MMC_N1</strain>
    </source>
</reference>
<comment type="caution">
    <text evidence="1">The sequence shown here is derived from an EMBL/GenBank/DDBJ whole genome shotgun (WGS) entry which is preliminary data.</text>
</comment>
<dbReference type="EMBL" id="JAPWTJ010000573">
    <property type="protein sequence ID" value="KAJ8977225.1"/>
    <property type="molecule type" value="Genomic_DNA"/>
</dbReference>
<keyword evidence="2" id="KW-1185">Reference proteome</keyword>
<sequence>MYKYDAWFLCHQCSEVPYLCKKHTEKGKQIIGKESKLLMWMTECKLTGTLYVLSWATRMQYYQFTAKTNLRKSRSLQSGVTTTEKGPWNEIFIKNIHLHKLVSEHIRYEMTAQFRNRTTSTIIRA</sequence>
<name>A0ABQ9JI71_9CUCU</name>
<organism evidence="1 2">
    <name type="scientific">Molorchus minor</name>
    <dbReference type="NCBI Taxonomy" id="1323400"/>
    <lineage>
        <taxon>Eukaryota</taxon>
        <taxon>Metazoa</taxon>
        <taxon>Ecdysozoa</taxon>
        <taxon>Arthropoda</taxon>
        <taxon>Hexapoda</taxon>
        <taxon>Insecta</taxon>
        <taxon>Pterygota</taxon>
        <taxon>Neoptera</taxon>
        <taxon>Endopterygota</taxon>
        <taxon>Coleoptera</taxon>
        <taxon>Polyphaga</taxon>
        <taxon>Cucujiformia</taxon>
        <taxon>Chrysomeloidea</taxon>
        <taxon>Cerambycidae</taxon>
        <taxon>Lamiinae</taxon>
        <taxon>Monochamini</taxon>
        <taxon>Molorchus</taxon>
    </lineage>
</organism>
<evidence type="ECO:0000313" key="2">
    <source>
        <dbReference type="Proteomes" id="UP001162164"/>
    </source>
</evidence>
<protein>
    <submittedName>
        <fullName evidence="1">Uncharacterized protein</fullName>
    </submittedName>
</protein>